<protein>
    <submittedName>
        <fullName evidence="2">Uncharacterized protein</fullName>
    </submittedName>
</protein>
<feature type="region of interest" description="Disordered" evidence="1">
    <location>
        <begin position="1"/>
        <end position="24"/>
    </location>
</feature>
<dbReference type="AlphaFoldDB" id="A0A0R3MP13"/>
<feature type="region of interest" description="Disordered" evidence="1">
    <location>
        <begin position="97"/>
        <end position="128"/>
    </location>
</feature>
<organism evidence="2 3">
    <name type="scientific">Bradyrhizobium retamae</name>
    <dbReference type="NCBI Taxonomy" id="1300035"/>
    <lineage>
        <taxon>Bacteria</taxon>
        <taxon>Pseudomonadati</taxon>
        <taxon>Pseudomonadota</taxon>
        <taxon>Alphaproteobacteria</taxon>
        <taxon>Hyphomicrobiales</taxon>
        <taxon>Nitrobacteraceae</taxon>
        <taxon>Bradyrhizobium</taxon>
    </lineage>
</organism>
<dbReference type="RefSeq" id="WP_057845581.1">
    <property type="nucleotide sequence ID" value="NZ_LLYA01000170.1"/>
</dbReference>
<evidence type="ECO:0000313" key="3">
    <source>
        <dbReference type="Proteomes" id="UP000052023"/>
    </source>
</evidence>
<dbReference type="Proteomes" id="UP000052023">
    <property type="component" value="Unassembled WGS sequence"/>
</dbReference>
<comment type="caution">
    <text evidence="2">The sequence shown here is derived from an EMBL/GenBank/DDBJ whole genome shotgun (WGS) entry which is preliminary data.</text>
</comment>
<sequence length="128" mass="13997">MDEKYPNTPGSKGGGASKDAAERIGGRASMLRDAVTELMLRGYQLTADEIAKQLGETVLAIRPRVSELVKRKVLIKTEQRRKNVSGMTAHVLRHHMRTEAVELPAPTPAKPRRSAAPAMHSDQNALFG</sequence>
<dbReference type="EMBL" id="LLYA01000170">
    <property type="protein sequence ID" value="KRR21681.1"/>
    <property type="molecule type" value="Genomic_DNA"/>
</dbReference>
<name>A0A0R3MP13_9BRAD</name>
<evidence type="ECO:0000313" key="2">
    <source>
        <dbReference type="EMBL" id="KRR21681.1"/>
    </source>
</evidence>
<dbReference type="OrthoDB" id="8238936at2"/>
<accession>A0A0R3MP13</accession>
<evidence type="ECO:0000256" key="1">
    <source>
        <dbReference type="SAM" id="MobiDB-lite"/>
    </source>
</evidence>
<keyword evidence="3" id="KW-1185">Reference proteome</keyword>
<reference evidence="2 3" key="1">
    <citation type="submission" date="2014-03" db="EMBL/GenBank/DDBJ databases">
        <title>Bradyrhizobium valentinum sp. nov., isolated from effective nodules of Lupinus mariae-josephae, a lupine endemic of basic-lime soils in Eastern Spain.</title>
        <authorList>
            <person name="Duran D."/>
            <person name="Rey L."/>
            <person name="Navarro A."/>
            <person name="Busquets A."/>
            <person name="Imperial J."/>
            <person name="Ruiz-Argueso T."/>
        </authorList>
    </citation>
    <scope>NUCLEOTIDE SEQUENCE [LARGE SCALE GENOMIC DNA]</scope>
    <source>
        <strain evidence="2 3">Ro19</strain>
    </source>
</reference>
<proteinExistence type="predicted"/>
<gene>
    <name evidence="2" type="ORF">CQ13_06420</name>
</gene>